<dbReference type="InterPro" id="IPR011964">
    <property type="entry name" value="YVTN_b-propeller_repeat"/>
</dbReference>
<reference evidence="1 2" key="1">
    <citation type="submission" date="2019-12" db="EMBL/GenBank/DDBJ databases">
        <title>Genomic-based taxomic classification of the family Erythrobacteraceae.</title>
        <authorList>
            <person name="Xu L."/>
        </authorList>
    </citation>
    <scope>NUCLEOTIDE SEQUENCE [LARGE SCALE GENOMIC DNA]</scope>
    <source>
        <strain evidence="1 2">JCM 17468</strain>
    </source>
</reference>
<dbReference type="OrthoDB" id="145213at2"/>
<dbReference type="InterPro" id="IPR011048">
    <property type="entry name" value="Haem_d1_sf"/>
</dbReference>
<dbReference type="AlphaFoldDB" id="A0A844Y6Z3"/>
<organism evidence="1 2">
    <name type="scientific">Qipengyuania pelagi</name>
    <dbReference type="NCBI Taxonomy" id="994320"/>
    <lineage>
        <taxon>Bacteria</taxon>
        <taxon>Pseudomonadati</taxon>
        <taxon>Pseudomonadota</taxon>
        <taxon>Alphaproteobacteria</taxon>
        <taxon>Sphingomonadales</taxon>
        <taxon>Erythrobacteraceae</taxon>
        <taxon>Qipengyuania</taxon>
    </lineage>
</organism>
<dbReference type="PROSITE" id="PS51257">
    <property type="entry name" value="PROKAR_LIPOPROTEIN"/>
    <property type="match status" value="1"/>
</dbReference>
<dbReference type="SUPFAM" id="SSF51004">
    <property type="entry name" value="C-terminal (heme d1) domain of cytochrome cd1-nitrite reductase"/>
    <property type="match status" value="1"/>
</dbReference>
<evidence type="ECO:0000313" key="1">
    <source>
        <dbReference type="EMBL" id="MXO53596.1"/>
    </source>
</evidence>
<dbReference type="PANTHER" id="PTHR47197:SF3">
    <property type="entry name" value="DIHYDRO-HEME D1 DEHYDROGENASE"/>
    <property type="match status" value="1"/>
</dbReference>
<dbReference type="InterPro" id="IPR015943">
    <property type="entry name" value="WD40/YVTN_repeat-like_dom_sf"/>
</dbReference>
<name>A0A844Y6Z3_9SPHN</name>
<protein>
    <submittedName>
        <fullName evidence="1">Beta-propeller fold lactonase family protein</fullName>
    </submittedName>
</protein>
<dbReference type="RefSeq" id="WP_160660431.1">
    <property type="nucleotide sequence ID" value="NZ_BAABDV010000001.1"/>
</dbReference>
<sequence length="342" mass="35919">MISRISIIAAAGLAGLAGCAPVGPFGERAFLESDATGALFVAGKFGNTLARIDLATGRETARVASCANPHELATSPDGAHVALACYGGTTLDIFRTGDLAKVKTIELGENARPHGIVWLANRDLYATAEGRKSVFWVRDPLGTAETFEYGSGQEGTHMLVVSPDARHAWTTDLGSKTVTRIDLLTRRAPQSVEVGIEPEGIALSGDGATLYVSARGSDEVYAIAPQSMEVRRTIPVGDFPLRIAIRPQGDFAITSDLADGALSVIDLRSGTVARQIGVSSRDEAQERFQVTILWSPDGERIYVAETGTDTIAEVDFSTGKVLRRFSGGDGGDGLAILGGADG</sequence>
<keyword evidence="2" id="KW-1185">Reference proteome</keyword>
<dbReference type="Gene3D" id="2.130.10.10">
    <property type="entry name" value="YVTN repeat-like/Quinoprotein amine dehydrogenase"/>
    <property type="match status" value="2"/>
</dbReference>
<gene>
    <name evidence="1" type="ORF">GRI47_06165</name>
</gene>
<accession>A0A844Y6Z3</accession>
<dbReference type="Proteomes" id="UP000430272">
    <property type="component" value="Unassembled WGS sequence"/>
</dbReference>
<dbReference type="EMBL" id="WTYD01000001">
    <property type="protein sequence ID" value="MXO53596.1"/>
    <property type="molecule type" value="Genomic_DNA"/>
</dbReference>
<dbReference type="PANTHER" id="PTHR47197">
    <property type="entry name" value="PROTEIN NIRF"/>
    <property type="match status" value="1"/>
</dbReference>
<dbReference type="NCBIfam" id="TIGR02276">
    <property type="entry name" value="beta_rpt_yvtn"/>
    <property type="match status" value="1"/>
</dbReference>
<comment type="caution">
    <text evidence="1">The sequence shown here is derived from an EMBL/GenBank/DDBJ whole genome shotgun (WGS) entry which is preliminary data.</text>
</comment>
<dbReference type="InterPro" id="IPR051200">
    <property type="entry name" value="Host-pathogen_enzymatic-act"/>
</dbReference>
<proteinExistence type="predicted"/>
<evidence type="ECO:0000313" key="2">
    <source>
        <dbReference type="Proteomes" id="UP000430272"/>
    </source>
</evidence>